<comment type="caution">
    <text evidence="4">The sequence shown here is derived from an EMBL/GenBank/DDBJ whole genome shotgun (WGS) entry which is preliminary data.</text>
</comment>
<evidence type="ECO:0000313" key="5">
    <source>
        <dbReference type="Proteomes" id="UP001501084"/>
    </source>
</evidence>
<evidence type="ECO:0000256" key="1">
    <source>
        <dbReference type="ARBA" id="ARBA00022676"/>
    </source>
</evidence>
<dbReference type="InterPro" id="IPR002201">
    <property type="entry name" value="Glyco_trans_9"/>
</dbReference>
<dbReference type="PANTHER" id="PTHR30160:SF1">
    <property type="entry name" value="LIPOPOLYSACCHARIDE 1,2-N-ACETYLGLUCOSAMINETRANSFERASE-RELATED"/>
    <property type="match status" value="1"/>
</dbReference>
<dbReference type="SUPFAM" id="SSF53756">
    <property type="entry name" value="UDP-Glycosyltransferase/glycogen phosphorylase"/>
    <property type="match status" value="1"/>
</dbReference>
<accession>A0ABN3B361</accession>
<organism evidence="4 5">
    <name type="scientific">Leucobacter alluvii</name>
    <dbReference type="NCBI Taxonomy" id="340321"/>
    <lineage>
        <taxon>Bacteria</taxon>
        <taxon>Bacillati</taxon>
        <taxon>Actinomycetota</taxon>
        <taxon>Actinomycetes</taxon>
        <taxon>Micrococcales</taxon>
        <taxon>Microbacteriaceae</taxon>
        <taxon>Leucobacter</taxon>
    </lineage>
</organism>
<dbReference type="RefSeq" id="WP_346057111.1">
    <property type="nucleotide sequence ID" value="NZ_BAAAOP010000001.1"/>
</dbReference>
<evidence type="ECO:0000256" key="2">
    <source>
        <dbReference type="ARBA" id="ARBA00022679"/>
    </source>
</evidence>
<feature type="region of interest" description="Disordered" evidence="3">
    <location>
        <begin position="339"/>
        <end position="365"/>
    </location>
</feature>
<dbReference type="PANTHER" id="PTHR30160">
    <property type="entry name" value="TETRAACYLDISACCHARIDE 4'-KINASE-RELATED"/>
    <property type="match status" value="1"/>
</dbReference>
<reference evidence="4 5" key="1">
    <citation type="journal article" date="2019" name="Int. J. Syst. Evol. Microbiol.">
        <title>The Global Catalogue of Microorganisms (GCM) 10K type strain sequencing project: providing services to taxonomists for standard genome sequencing and annotation.</title>
        <authorList>
            <consortium name="The Broad Institute Genomics Platform"/>
            <consortium name="The Broad Institute Genome Sequencing Center for Infectious Disease"/>
            <person name="Wu L."/>
            <person name="Ma J."/>
        </authorList>
    </citation>
    <scope>NUCLEOTIDE SEQUENCE [LARGE SCALE GENOMIC DNA]</scope>
    <source>
        <strain evidence="4 5">JCM 14919</strain>
    </source>
</reference>
<name>A0ABN3B361_9MICO</name>
<dbReference type="Gene3D" id="3.40.50.2000">
    <property type="entry name" value="Glycogen Phosphorylase B"/>
    <property type="match status" value="2"/>
</dbReference>
<evidence type="ECO:0000256" key="3">
    <source>
        <dbReference type="SAM" id="MobiDB-lite"/>
    </source>
</evidence>
<evidence type="ECO:0000313" key="4">
    <source>
        <dbReference type="EMBL" id="GAA2185593.1"/>
    </source>
</evidence>
<proteinExistence type="predicted"/>
<dbReference type="EMBL" id="BAAAOP010000001">
    <property type="protein sequence ID" value="GAA2185593.1"/>
    <property type="molecule type" value="Genomic_DNA"/>
</dbReference>
<dbReference type="InterPro" id="IPR051199">
    <property type="entry name" value="LPS_LOS_Heptosyltrfase"/>
</dbReference>
<sequence length="365" mass="37664">MSAPVLVARLDSMGDVLISGPAVRAVAHQAEVVMLCGPLGAGGAALLPGVSRTIVWEAPWISEPWREVSREHAEQLIASVRDTGAAAAVILTSFHQSPLPLALLLRLAGVERITGASVDHPGSLLDVRLRPGEDLREDIPEPERALAIAEAAGYPSMDDGRLAVVPTPDTRAFTGGAPYVALHAGAAVAARRWPVLHFARLAQLLGQTGRQVVLTGSAGEADLTGRIRAEAPEAIDLAGACSTLELAGVLAGADVLVSGNSGPAHLAAAVGTPVVSLFSPVVPAVKWAPHGVPVRLLGDQLAPCKDSRARDCPVAGHPCLAGVAPAAVLAAIEELEPLGRDRDRAHHAQPARAVPRAQGVQEGRR</sequence>
<dbReference type="Proteomes" id="UP001501084">
    <property type="component" value="Unassembled WGS sequence"/>
</dbReference>
<gene>
    <name evidence="4" type="ORF">GCM10009786_02650</name>
</gene>
<keyword evidence="5" id="KW-1185">Reference proteome</keyword>
<protein>
    <submittedName>
        <fullName evidence="4">Glycosyltransferase family 9 protein</fullName>
    </submittedName>
</protein>
<keyword evidence="2" id="KW-0808">Transferase</keyword>
<keyword evidence="1" id="KW-0328">Glycosyltransferase</keyword>
<dbReference type="CDD" id="cd03789">
    <property type="entry name" value="GT9_LPS_heptosyltransferase"/>
    <property type="match status" value="1"/>
</dbReference>
<dbReference type="Pfam" id="PF01075">
    <property type="entry name" value="Glyco_transf_9"/>
    <property type="match status" value="1"/>
</dbReference>